<dbReference type="EMBL" id="MU032348">
    <property type="protein sequence ID" value="KAF3765069.1"/>
    <property type="molecule type" value="Genomic_DNA"/>
</dbReference>
<protein>
    <submittedName>
        <fullName evidence="2">Uncharacterized protein</fullName>
    </submittedName>
</protein>
<evidence type="ECO:0000313" key="2">
    <source>
        <dbReference type="EMBL" id="KAF3765069.1"/>
    </source>
</evidence>
<feature type="region of interest" description="Disordered" evidence="1">
    <location>
        <begin position="61"/>
        <end position="110"/>
    </location>
</feature>
<reference evidence="2" key="1">
    <citation type="journal article" date="2020" name="Phytopathology">
        <title>Genome sequence of the chestnut blight fungus Cryphonectria parasitica EP155: A fundamental resource for an archetypical invasive plant pathogen.</title>
        <authorList>
            <person name="Crouch J.A."/>
            <person name="Dawe A."/>
            <person name="Aerts A."/>
            <person name="Barry K."/>
            <person name="Churchill A.C.L."/>
            <person name="Grimwood J."/>
            <person name="Hillman B."/>
            <person name="Milgroom M.G."/>
            <person name="Pangilinan J."/>
            <person name="Smith M."/>
            <person name="Salamov A."/>
            <person name="Schmutz J."/>
            <person name="Yadav J."/>
            <person name="Grigoriev I.V."/>
            <person name="Nuss D."/>
        </authorList>
    </citation>
    <scope>NUCLEOTIDE SEQUENCE</scope>
    <source>
        <strain evidence="2">EP155</strain>
    </source>
</reference>
<feature type="compositionally biased region" description="Polar residues" evidence="1">
    <location>
        <begin position="128"/>
        <end position="140"/>
    </location>
</feature>
<accession>A0A9P4Y150</accession>
<dbReference type="GeneID" id="63832346"/>
<organism evidence="2 3">
    <name type="scientific">Cryphonectria parasitica (strain ATCC 38755 / EP155)</name>
    <dbReference type="NCBI Taxonomy" id="660469"/>
    <lineage>
        <taxon>Eukaryota</taxon>
        <taxon>Fungi</taxon>
        <taxon>Dikarya</taxon>
        <taxon>Ascomycota</taxon>
        <taxon>Pezizomycotina</taxon>
        <taxon>Sordariomycetes</taxon>
        <taxon>Sordariomycetidae</taxon>
        <taxon>Diaporthales</taxon>
        <taxon>Cryphonectriaceae</taxon>
        <taxon>Cryphonectria-Endothia species complex</taxon>
        <taxon>Cryphonectria</taxon>
    </lineage>
</organism>
<feature type="region of interest" description="Disordered" evidence="1">
    <location>
        <begin position="128"/>
        <end position="182"/>
    </location>
</feature>
<evidence type="ECO:0000256" key="1">
    <source>
        <dbReference type="SAM" id="MobiDB-lite"/>
    </source>
</evidence>
<dbReference type="AlphaFoldDB" id="A0A9P4Y150"/>
<keyword evidence="3" id="KW-1185">Reference proteome</keyword>
<comment type="caution">
    <text evidence="2">The sequence shown here is derived from an EMBL/GenBank/DDBJ whole genome shotgun (WGS) entry which is preliminary data.</text>
</comment>
<sequence>MLIEPPPPPSSGLLVSTCGYQHQPASSHTYAPPIMKPLGMEDPASYYDPLFGDSYADPLFDAEPLRRDPEAESVRSHPSSISHAADQTLLPHRMPSLSSRPQTQRLQRRRSRYLYVNGVLVPVTSASMSSPLAHPQSSDHGASWTAAAATTTAAATTASSPPSSSPPPPPTLRATVPHRTLSHKRIKSYGVSGTTSSWLLGSGGNSNGGVFADAKRQAWTGERREVRKLQKDHPVGSARPAFTIAIGSSGDGGADEVVGAGAGAGAGDKDGLKGSVLGMRRKMERLKGLYRRGSKEAVMGSTNSR</sequence>
<dbReference type="RefSeq" id="XP_040776030.1">
    <property type="nucleotide sequence ID" value="XM_040915217.1"/>
</dbReference>
<name>A0A9P4Y150_CRYP1</name>
<evidence type="ECO:0000313" key="3">
    <source>
        <dbReference type="Proteomes" id="UP000803844"/>
    </source>
</evidence>
<gene>
    <name evidence="2" type="ORF">M406DRAFT_106993</name>
</gene>
<proteinExistence type="predicted"/>
<feature type="compositionally biased region" description="Low complexity" evidence="1">
    <location>
        <begin position="142"/>
        <end position="162"/>
    </location>
</feature>
<dbReference type="Proteomes" id="UP000803844">
    <property type="component" value="Unassembled WGS sequence"/>
</dbReference>
<feature type="compositionally biased region" description="Low complexity" evidence="1">
    <location>
        <begin position="96"/>
        <end position="105"/>
    </location>
</feature>
<dbReference type="OrthoDB" id="5211249at2759"/>
<feature type="compositionally biased region" description="Basic and acidic residues" evidence="1">
    <location>
        <begin position="63"/>
        <end position="75"/>
    </location>
</feature>